<dbReference type="EC" id="3.6.1.-" evidence="9"/>
<keyword evidence="3 9" id="KW-0378">Hydrolase</keyword>
<keyword evidence="4 9" id="KW-0546">Nucleotide metabolism</keyword>
<dbReference type="OrthoDB" id="9813694at2"/>
<dbReference type="FunFam" id="3.90.950.10:FF:000005">
    <property type="entry name" value="7-methyl-GTP pyrophosphatase"/>
    <property type="match status" value="1"/>
</dbReference>
<dbReference type="PANTHER" id="PTHR43213">
    <property type="entry name" value="BIFUNCTIONAL DTTP/UTP PYROPHOSPHATASE/METHYLTRANSFERASE PROTEIN-RELATED"/>
    <property type="match status" value="1"/>
</dbReference>
<dbReference type="InterPro" id="IPR003697">
    <property type="entry name" value="Maf-like"/>
</dbReference>
<comment type="caution">
    <text evidence="9">Lacks conserved residue(s) required for the propagation of feature annotation.</text>
</comment>
<dbReference type="Pfam" id="PF02545">
    <property type="entry name" value="Maf"/>
    <property type="match status" value="1"/>
</dbReference>
<protein>
    <recommendedName>
        <fullName evidence="8 9">7-methyl-GTP pyrophosphatase</fullName>
        <shortName evidence="9">m(7)GTP pyrophosphatase</shortName>
        <ecNumber evidence="9">3.6.1.-</ecNumber>
    </recommendedName>
</protein>
<dbReference type="GO" id="GO:0047429">
    <property type="term" value="F:nucleoside triphosphate diphosphatase activity"/>
    <property type="evidence" value="ECO:0007669"/>
    <property type="project" value="InterPro"/>
</dbReference>
<dbReference type="PIRSF" id="PIRSF006305">
    <property type="entry name" value="Maf"/>
    <property type="match status" value="1"/>
</dbReference>
<evidence type="ECO:0000256" key="9">
    <source>
        <dbReference type="HAMAP-Rule" id="MF_00528"/>
    </source>
</evidence>
<evidence type="ECO:0000313" key="11">
    <source>
        <dbReference type="Proteomes" id="UP000246964"/>
    </source>
</evidence>
<evidence type="ECO:0000256" key="2">
    <source>
        <dbReference type="ARBA" id="ARBA00022490"/>
    </source>
</evidence>
<evidence type="ECO:0000256" key="5">
    <source>
        <dbReference type="ARBA" id="ARBA00050213"/>
    </source>
</evidence>
<dbReference type="GO" id="GO:0005737">
    <property type="term" value="C:cytoplasm"/>
    <property type="evidence" value="ECO:0007669"/>
    <property type="project" value="UniProtKB-SubCell"/>
</dbReference>
<feature type="site" description="Important for substrate specificity" evidence="9">
    <location>
        <position position="153"/>
    </location>
</feature>
<keyword evidence="2 9" id="KW-0963">Cytoplasm</keyword>
<evidence type="ECO:0000256" key="7">
    <source>
        <dbReference type="ARBA" id="ARBA00060749"/>
    </source>
</evidence>
<feature type="active site" description="Proton acceptor" evidence="9">
    <location>
        <position position="68"/>
    </location>
</feature>
<dbReference type="Gene3D" id="3.90.950.10">
    <property type="match status" value="1"/>
</dbReference>
<dbReference type="RefSeq" id="WP_110075143.1">
    <property type="nucleotide sequence ID" value="NZ_QGTT01000002.1"/>
</dbReference>
<evidence type="ECO:0000256" key="6">
    <source>
        <dbReference type="ARBA" id="ARBA00053369"/>
    </source>
</evidence>
<dbReference type="InterPro" id="IPR029001">
    <property type="entry name" value="ITPase-like_fam"/>
</dbReference>
<evidence type="ECO:0000313" key="10">
    <source>
        <dbReference type="EMBL" id="PWW15205.1"/>
    </source>
</evidence>
<feature type="site" description="Important for substrate specificity" evidence="9">
    <location>
        <position position="11"/>
    </location>
</feature>
<feature type="site" description="Important for substrate specificity" evidence="9">
    <location>
        <position position="69"/>
    </location>
</feature>
<gene>
    <name evidence="10" type="ORF">DET45_102210</name>
</gene>
<comment type="subcellular location">
    <subcellularLocation>
        <location evidence="1 9">Cytoplasm</location>
    </subcellularLocation>
</comment>
<organism evidence="10 11">
    <name type="scientific">Pseudidiomarina maritima</name>
    <dbReference type="NCBI Taxonomy" id="519453"/>
    <lineage>
        <taxon>Bacteria</taxon>
        <taxon>Pseudomonadati</taxon>
        <taxon>Pseudomonadota</taxon>
        <taxon>Gammaproteobacteria</taxon>
        <taxon>Alteromonadales</taxon>
        <taxon>Idiomarinaceae</taxon>
        <taxon>Pseudidiomarina</taxon>
    </lineage>
</organism>
<keyword evidence="11" id="KW-1185">Reference proteome</keyword>
<dbReference type="CDD" id="cd00555">
    <property type="entry name" value="Maf"/>
    <property type="match status" value="1"/>
</dbReference>
<comment type="function">
    <text evidence="6 9">Nucleoside triphosphate pyrophosphatase that hydrolyzes 7-methyl-GTP (m(7)GTP). May have a dual role in cell division arrest and in preventing the incorporation of modified nucleotides into cellular nucleic acids.</text>
</comment>
<accession>A0A317QBZ0</accession>
<comment type="catalytic activity">
    <reaction evidence="5 9">
        <text>N(7)-methyl-GTP + H2O = N(7)-methyl-GMP + diphosphate + H(+)</text>
        <dbReference type="Rhea" id="RHEA:58744"/>
        <dbReference type="ChEBI" id="CHEBI:15377"/>
        <dbReference type="ChEBI" id="CHEBI:15378"/>
        <dbReference type="ChEBI" id="CHEBI:33019"/>
        <dbReference type="ChEBI" id="CHEBI:58285"/>
        <dbReference type="ChEBI" id="CHEBI:87133"/>
    </reaction>
</comment>
<dbReference type="SUPFAM" id="SSF52972">
    <property type="entry name" value="ITPase-like"/>
    <property type="match status" value="1"/>
</dbReference>
<comment type="caution">
    <text evidence="10">The sequence shown here is derived from an EMBL/GenBank/DDBJ whole genome shotgun (WGS) entry which is preliminary data.</text>
</comment>
<name>A0A317QBZ0_9GAMM</name>
<dbReference type="NCBIfam" id="TIGR00172">
    <property type="entry name" value="maf"/>
    <property type="match status" value="1"/>
</dbReference>
<dbReference type="AlphaFoldDB" id="A0A317QBZ0"/>
<reference evidence="10 11" key="1">
    <citation type="submission" date="2018-05" db="EMBL/GenBank/DDBJ databases">
        <title>Freshwater and sediment microbial communities from various areas in North America, analyzing microbe dynamics in response to fracking.</title>
        <authorList>
            <person name="Lamendella R."/>
        </authorList>
    </citation>
    <scope>NUCLEOTIDE SEQUENCE [LARGE SCALE GENOMIC DNA]</scope>
    <source>
        <strain evidence="10 11">125B1</strain>
    </source>
</reference>
<evidence type="ECO:0000256" key="4">
    <source>
        <dbReference type="ARBA" id="ARBA00023080"/>
    </source>
</evidence>
<evidence type="ECO:0000256" key="3">
    <source>
        <dbReference type="ARBA" id="ARBA00022801"/>
    </source>
</evidence>
<comment type="cofactor">
    <cofactor evidence="9">
        <name>a divalent metal cation</name>
        <dbReference type="ChEBI" id="CHEBI:60240"/>
    </cofactor>
</comment>
<evidence type="ECO:0000256" key="8">
    <source>
        <dbReference type="ARBA" id="ARBA00068163"/>
    </source>
</evidence>
<evidence type="ECO:0000256" key="1">
    <source>
        <dbReference type="ARBA" id="ARBA00004496"/>
    </source>
</evidence>
<comment type="similarity">
    <text evidence="7 9">Belongs to the Maf family. YceF subfamily.</text>
</comment>
<dbReference type="Proteomes" id="UP000246964">
    <property type="component" value="Unassembled WGS sequence"/>
</dbReference>
<proteinExistence type="inferred from homology"/>
<dbReference type="EMBL" id="QGTT01000002">
    <property type="protein sequence ID" value="PWW15205.1"/>
    <property type="molecule type" value="Genomic_DNA"/>
</dbReference>
<sequence>MNLVLASTSPFRKALLEKIIPTFTVAAPEVDETPLAGETAPALVERLAQAKAKALASQYPQHWLIGSDQVAVVNGEIVGKPHTVANAIKQLQAAQGKSVTFYTGLALYDSHTGAMQSCVEPFVVHFRELSLAEIEGYIALEQPLRCAGSFKSEGLGISLFERLEGDDPNSLVGLPLLRLLQMLRQWGYNPLTSTF</sequence>
<dbReference type="HAMAP" id="MF_00528">
    <property type="entry name" value="Maf"/>
    <property type="match status" value="1"/>
</dbReference>
<dbReference type="GO" id="GO:0009117">
    <property type="term" value="P:nucleotide metabolic process"/>
    <property type="evidence" value="ECO:0007669"/>
    <property type="project" value="UniProtKB-KW"/>
</dbReference>
<dbReference type="PANTHER" id="PTHR43213:SF10">
    <property type="entry name" value="7-METHYL-GTP PYROPHOSPHATASE"/>
    <property type="match status" value="1"/>
</dbReference>